<proteinExistence type="predicted"/>
<evidence type="ECO:0000256" key="4">
    <source>
        <dbReference type="PROSITE-ProRule" id="PRU00175"/>
    </source>
</evidence>
<dbReference type="CDD" id="cd06678">
    <property type="entry name" value="PDZ2_LNX1_2-like"/>
    <property type="match status" value="1"/>
</dbReference>
<dbReference type="Ensembl" id="ENSNPET00000010282.1">
    <property type="protein sequence ID" value="ENSNPEP00000010036.1"/>
    <property type="gene ID" value="ENSNPEG00000007245.1"/>
</dbReference>
<evidence type="ECO:0000256" key="1">
    <source>
        <dbReference type="ARBA" id="ARBA00022723"/>
    </source>
</evidence>
<dbReference type="PROSITE" id="PS50089">
    <property type="entry name" value="ZF_RING_2"/>
    <property type="match status" value="1"/>
</dbReference>
<dbReference type="Proteomes" id="UP000694420">
    <property type="component" value="Unplaced"/>
</dbReference>
<evidence type="ECO:0000259" key="5">
    <source>
        <dbReference type="PROSITE" id="PS50089"/>
    </source>
</evidence>
<keyword evidence="8" id="KW-1185">Reference proteome</keyword>
<feature type="domain" description="PDZ" evidence="6">
    <location>
        <begin position="435"/>
        <end position="520"/>
    </location>
</feature>
<dbReference type="FunFam" id="3.30.40.10:FF:000120">
    <property type="entry name" value="ligand of Numb protein X 2"/>
    <property type="match status" value="1"/>
</dbReference>
<dbReference type="GO" id="GO:0004842">
    <property type="term" value="F:ubiquitin-protein transferase activity"/>
    <property type="evidence" value="ECO:0007669"/>
    <property type="project" value="TreeGrafter"/>
</dbReference>
<reference evidence="7" key="1">
    <citation type="submission" date="2025-08" db="UniProtKB">
        <authorList>
            <consortium name="Ensembl"/>
        </authorList>
    </citation>
    <scope>IDENTIFICATION</scope>
</reference>
<organism evidence="7 8">
    <name type="scientific">Nothoprocta perdicaria</name>
    <name type="common">Chilean tinamou</name>
    <name type="synonym">Crypturus perdicarius</name>
    <dbReference type="NCBI Taxonomy" id="30464"/>
    <lineage>
        <taxon>Eukaryota</taxon>
        <taxon>Metazoa</taxon>
        <taxon>Chordata</taxon>
        <taxon>Craniata</taxon>
        <taxon>Vertebrata</taxon>
        <taxon>Euteleostomi</taxon>
        <taxon>Archelosauria</taxon>
        <taxon>Archosauria</taxon>
        <taxon>Dinosauria</taxon>
        <taxon>Saurischia</taxon>
        <taxon>Theropoda</taxon>
        <taxon>Coelurosauria</taxon>
        <taxon>Aves</taxon>
        <taxon>Palaeognathae</taxon>
        <taxon>Tinamiformes</taxon>
        <taxon>Tinamidae</taxon>
        <taxon>Nothoprocta</taxon>
    </lineage>
</organism>
<dbReference type="InterPro" id="IPR036034">
    <property type="entry name" value="PDZ_sf"/>
</dbReference>
<evidence type="ECO:0000259" key="6">
    <source>
        <dbReference type="PROSITE" id="PS50106"/>
    </source>
</evidence>
<dbReference type="SMART" id="SM00228">
    <property type="entry name" value="PDZ"/>
    <property type="match status" value="4"/>
</dbReference>
<sequence length="649" mass="71504">RRPTACFMILQYGTCSGSLNPGDLCSECGQFHLLPDNHLYNFQDEVDDELICHICLQPLLQPMDTPCGHTYCFKCLENFMQEYNFCPMDRKKLSFQQCHKSSLLVRNLLDKLLVLCPFKAECQQTMQRCELEAHLQNRCPGFKKYRAELERKKHPFSKGKEDLPAKVEPLTARDPEVAAGGSALVAESSAAAVVSLGTAEPGLVNPAFEETEEDLPQRASLVAETSTIEIHREDPEEDLGMRIVGGKDTPLGNIVVQEVVRHSVVAADGRIAPGDHILEVNGVNISSVTHCQAVSFLRHPGPVLHLMVLQEKGFSSKTVQQDSNSAPNREVIHVTLIKKDRSEPLGIKLIRKTDEAGIFILDLLEGGLAAKNGKLSRNDRVLSINGQDLRQGTPETAAQIIQTSESRVNFVVLRQPGVQLPDSDLPQGYISHEKTVSIKKEPKESLGITIGGGRDNKNKLPIYVTSVQPIGCLFRDGRIKRGDILLSINGIDLTHLNYYEAVSALKSNAASHSVVLKALEILVSDPTDPPLDMKEQGFGWSPLWIMWLGLPSYLHCCQDIVLSKGNLESWGFSIVGGFEESKGNQPFFIKTIVPGTPAFRDRRLKCGDEIVAVNGVPAIGMSNSELIPMLKEQRNKVTLTVVSWPGSLV</sequence>
<feature type="domain" description="RING-type" evidence="5">
    <location>
        <begin position="52"/>
        <end position="90"/>
    </location>
</feature>
<dbReference type="InterPro" id="IPR018957">
    <property type="entry name" value="Znf_C3HC4_RING-type"/>
</dbReference>
<dbReference type="InterPro" id="IPR001478">
    <property type="entry name" value="PDZ"/>
</dbReference>
<feature type="domain" description="PDZ" evidence="6">
    <location>
        <begin position="559"/>
        <end position="645"/>
    </location>
</feature>
<accession>A0A8C7ECL3</accession>
<evidence type="ECO:0000256" key="2">
    <source>
        <dbReference type="ARBA" id="ARBA00022771"/>
    </source>
</evidence>
<dbReference type="Pfam" id="PF00595">
    <property type="entry name" value="PDZ"/>
    <property type="match status" value="4"/>
</dbReference>
<dbReference type="SUPFAM" id="SSF57850">
    <property type="entry name" value="RING/U-box"/>
    <property type="match status" value="1"/>
</dbReference>
<dbReference type="InterPro" id="IPR051342">
    <property type="entry name" value="PDZ_scaffold"/>
</dbReference>
<dbReference type="FunFam" id="2.30.42.10:FF:000081">
    <property type="entry name" value="Ligand of Numb protein X 2"/>
    <property type="match status" value="1"/>
</dbReference>
<dbReference type="GO" id="GO:0008270">
    <property type="term" value="F:zinc ion binding"/>
    <property type="evidence" value="ECO:0007669"/>
    <property type="project" value="UniProtKB-KW"/>
</dbReference>
<keyword evidence="2 4" id="KW-0863">Zinc-finger</keyword>
<dbReference type="CDD" id="cd06680">
    <property type="entry name" value="PDZ4_LNX1_2-like"/>
    <property type="match status" value="1"/>
</dbReference>
<name>A0A8C7ECL3_NOTPE</name>
<dbReference type="CDD" id="cd06679">
    <property type="entry name" value="PDZ3_LNX1_2-like"/>
    <property type="match status" value="1"/>
</dbReference>
<evidence type="ECO:0000256" key="3">
    <source>
        <dbReference type="ARBA" id="ARBA00022833"/>
    </source>
</evidence>
<dbReference type="CDD" id="cd06677">
    <property type="entry name" value="PDZ1_LNX1_2-like"/>
    <property type="match status" value="1"/>
</dbReference>
<dbReference type="Gene3D" id="3.30.40.10">
    <property type="entry name" value="Zinc/RING finger domain, C3HC4 (zinc finger)"/>
    <property type="match status" value="1"/>
</dbReference>
<dbReference type="PROSITE" id="PS50106">
    <property type="entry name" value="PDZ"/>
    <property type="match status" value="4"/>
</dbReference>
<dbReference type="Pfam" id="PF00097">
    <property type="entry name" value="zf-C3HC4"/>
    <property type="match status" value="1"/>
</dbReference>
<dbReference type="InterPro" id="IPR001841">
    <property type="entry name" value="Znf_RING"/>
</dbReference>
<dbReference type="Gene3D" id="2.30.42.10">
    <property type="match status" value="4"/>
</dbReference>
<keyword evidence="1" id="KW-0479">Metal-binding</keyword>
<keyword evidence="3" id="KW-0862">Zinc</keyword>
<reference evidence="7" key="2">
    <citation type="submission" date="2025-09" db="UniProtKB">
        <authorList>
            <consortium name="Ensembl"/>
        </authorList>
    </citation>
    <scope>IDENTIFICATION</scope>
</reference>
<protein>
    <submittedName>
        <fullName evidence="7">Ligand of Numb protein X 2-like</fullName>
    </submittedName>
</protein>
<dbReference type="InterPro" id="IPR013083">
    <property type="entry name" value="Znf_RING/FYVE/PHD"/>
</dbReference>
<dbReference type="PANTHER" id="PTHR19964">
    <property type="entry name" value="MULTIPLE PDZ DOMAIN PROTEIN"/>
    <property type="match status" value="1"/>
</dbReference>
<dbReference type="SUPFAM" id="SSF50156">
    <property type="entry name" value="PDZ domain-like"/>
    <property type="match status" value="4"/>
</dbReference>
<evidence type="ECO:0000313" key="7">
    <source>
        <dbReference type="Ensembl" id="ENSNPEP00000010036.1"/>
    </source>
</evidence>
<feature type="domain" description="PDZ" evidence="6">
    <location>
        <begin position="333"/>
        <end position="416"/>
    </location>
</feature>
<dbReference type="PROSITE" id="PS00518">
    <property type="entry name" value="ZF_RING_1"/>
    <property type="match status" value="1"/>
</dbReference>
<dbReference type="CDD" id="cd16780">
    <property type="entry name" value="mRING-HC-C3HC3D_LNX2"/>
    <property type="match status" value="1"/>
</dbReference>
<dbReference type="InterPro" id="IPR017907">
    <property type="entry name" value="Znf_RING_CS"/>
</dbReference>
<gene>
    <name evidence="7" type="primary">LOC112946985</name>
</gene>
<dbReference type="PANTHER" id="PTHR19964:SF41">
    <property type="entry name" value="LIGAND OF NUMB PROTEIN X 2-LIKE"/>
    <property type="match status" value="1"/>
</dbReference>
<dbReference type="AlphaFoldDB" id="A0A8C7ECL3"/>
<feature type="domain" description="PDZ" evidence="6">
    <location>
        <begin position="227"/>
        <end position="312"/>
    </location>
</feature>
<evidence type="ECO:0000313" key="8">
    <source>
        <dbReference type="Proteomes" id="UP000694420"/>
    </source>
</evidence>
<dbReference type="SMART" id="SM00184">
    <property type="entry name" value="RING"/>
    <property type="match status" value="1"/>
</dbReference>